<dbReference type="AlphaFoldDB" id="A0A6J2JZN7"/>
<organism evidence="2 3">
    <name type="scientific">Bombyx mandarina</name>
    <name type="common">Wild silk moth</name>
    <name type="synonym">Wild silkworm</name>
    <dbReference type="NCBI Taxonomy" id="7092"/>
    <lineage>
        <taxon>Eukaryota</taxon>
        <taxon>Metazoa</taxon>
        <taxon>Ecdysozoa</taxon>
        <taxon>Arthropoda</taxon>
        <taxon>Hexapoda</taxon>
        <taxon>Insecta</taxon>
        <taxon>Pterygota</taxon>
        <taxon>Neoptera</taxon>
        <taxon>Endopterygota</taxon>
        <taxon>Lepidoptera</taxon>
        <taxon>Glossata</taxon>
        <taxon>Ditrysia</taxon>
        <taxon>Bombycoidea</taxon>
        <taxon>Bombycidae</taxon>
        <taxon>Bombycinae</taxon>
        <taxon>Bombyx</taxon>
    </lineage>
</organism>
<dbReference type="GO" id="GO:0005813">
    <property type="term" value="C:centrosome"/>
    <property type="evidence" value="ECO:0007669"/>
    <property type="project" value="InterPro"/>
</dbReference>
<sequence>MDAAASSKIDDDFNKLLDNYLKIDTDTFSTRSKQRRSVIKYTKLPDYDFNSNVSWDKGTYFQQPRVRRIITLEDEESKTSRSLKPDTISVQTGRMANSNSKRKIVTISEDDENDFHPRFFKDRKSNSVKTSSRSVATDFKEEKQNSQRSTSRLSTSTKCNKGTKAGTKTTNLYNSKKSNTKEKQSFDTTESNIKMRNLKDKDNVYNNRSTYSPVKINLSKNIVDTDENSKELDMAKTNIRDNRRADSSARRVKTHTGKTSMQSNKNNVKILKQTQNKPITIIHVPFEEKCETRRNEHKNVAPKRIQKTNTVDCGTDMRDFVYFEDVHINTEPLPPTVDRMTGMDEFDCSPVYKSMQSTDAQTELIKATFDSLEIPNVTLTKEHNKYQQSESLPNMKIPSMKTTSDQEDDSFVRKTGSYIISRATLTYTTKQKINIQVVSSSDEAASVPSSSPMSYPMNVISVFKNEIKKNRDAMNTSQFITNHNNEETKDNEDDKEHKCRNEIKSLHYSHASDTYKLMKPSEIISSIKVNSLAQSDFMCEQFQREFNFIDSFFESLQYLENCSLSNKCLSTNKVENLIKNPILYDSDFDIKATEYLELLPKFENGTSLENGQTMATKSLCLLNLLIRDEQRRARNLLYVLKMREDALKDFTKSQILWLENKKKHENTDVSTLKKKQRGALLKLQHECGEMHRMRKALLTLSEKRKDALIKTKKNIELKLKNNVDVEHLIEKKKLKRNGSDRNIVPLKCFDLSSSGCEETLTSRSTSEIAIRNTDIANVTSVSIKSAEKSIQTGDSILETLMTAPTDAAAENFVVVDGGYLNIIFHNLTLPQIFSNGKQYEVNEEALRNIVNSSNQNQLSGNEVVKNLMEQIQKGDIEMTSTPSTARSLVEEFDQYYKSFVEEEIQLNRPEREYKPPVVCEIEDKYVQVSLPKLAPIEPRSYQSASTMTCDSSDDNDDILENLCTYDMVPINKPEYPELEETIPQTGPLPVPVGASYVPEPQTLDSTSWSQINTSPSPLEQCSSRQTFDDNISMSSMVSPVQYDNISMSSMVSPVQYEAEELRRQQLAIEREIKALEQEQCRLLVVREIPDKPPPPYTPPADPRIPKRPRMFLADEKTNEIIYEHINHPASAAIEPTEPFDVFLKDFCEETCERHKQVQSDKPWDACNLLPQKPQIVGDKLLKEISMELTEVLSGVKPTVVSGVAGRRSDHIDDILFAEWRRCEPEWTSLHTDEATVKNQIFESIFQRILTETIDEYKKTVMCDSKPDHNT</sequence>
<dbReference type="Proteomes" id="UP000504629">
    <property type="component" value="Unplaced"/>
</dbReference>
<feature type="region of interest" description="Disordered" evidence="1">
    <location>
        <begin position="124"/>
        <end position="191"/>
    </location>
</feature>
<gene>
    <name evidence="3" type="primary">LOC114246888</name>
</gene>
<keyword evidence="2" id="KW-1185">Reference proteome</keyword>
<dbReference type="GeneID" id="114246888"/>
<dbReference type="InterPro" id="IPR028750">
    <property type="entry name" value="CEP350/CC187"/>
</dbReference>
<feature type="region of interest" description="Disordered" evidence="1">
    <location>
        <begin position="242"/>
        <end position="261"/>
    </location>
</feature>
<name>A0A6J2JZN7_BOMMA</name>
<accession>A0A6J2JZN7</accession>
<dbReference type="PANTHER" id="PTHR13958">
    <property type="entry name" value="CENTROSOME-ASSOCIATED PROTEIN 350"/>
    <property type="match status" value="1"/>
</dbReference>
<dbReference type="KEGG" id="bman:114246888"/>
<proteinExistence type="predicted"/>
<evidence type="ECO:0000313" key="3">
    <source>
        <dbReference type="RefSeq" id="XP_028035421.1"/>
    </source>
</evidence>
<dbReference type="GO" id="GO:0008017">
    <property type="term" value="F:microtubule binding"/>
    <property type="evidence" value="ECO:0007669"/>
    <property type="project" value="InterPro"/>
</dbReference>
<evidence type="ECO:0000256" key="1">
    <source>
        <dbReference type="SAM" id="MobiDB-lite"/>
    </source>
</evidence>
<feature type="compositionally biased region" description="Low complexity" evidence="1">
    <location>
        <begin position="146"/>
        <end position="171"/>
    </location>
</feature>
<dbReference type="OrthoDB" id="306254at2759"/>
<protein>
    <submittedName>
        <fullName evidence="3">Uncharacterized protein LOC114246888</fullName>
    </submittedName>
</protein>
<dbReference type="GO" id="GO:0034453">
    <property type="term" value="P:microtubule anchoring"/>
    <property type="evidence" value="ECO:0007669"/>
    <property type="project" value="InterPro"/>
</dbReference>
<dbReference type="PANTHER" id="PTHR13958:SF3">
    <property type="entry name" value="CAP-GLY DOMAIN-CONTAINING PROTEIN-RELATED"/>
    <property type="match status" value="1"/>
</dbReference>
<evidence type="ECO:0000313" key="2">
    <source>
        <dbReference type="Proteomes" id="UP000504629"/>
    </source>
</evidence>
<reference evidence="3" key="1">
    <citation type="submission" date="2025-08" db="UniProtKB">
        <authorList>
            <consortium name="RefSeq"/>
        </authorList>
    </citation>
    <scope>IDENTIFICATION</scope>
    <source>
        <tissue evidence="3">Silk gland</tissue>
    </source>
</reference>
<dbReference type="RefSeq" id="XP_028035421.1">
    <property type="nucleotide sequence ID" value="XM_028179620.1"/>
</dbReference>